<dbReference type="EMBL" id="BMAW01031895">
    <property type="protein sequence ID" value="GFU23178.1"/>
    <property type="molecule type" value="Genomic_DNA"/>
</dbReference>
<comment type="caution">
    <text evidence="1">The sequence shown here is derived from an EMBL/GenBank/DDBJ whole genome shotgun (WGS) entry which is preliminary data.</text>
</comment>
<sequence>MGWSDVSRTCRPVGRKEVPSQLCEVSKMRSEAPSVSRGVYPWSRLCRTHREHWALAGLSAGMENTALVHPINRLLAGLEE</sequence>
<protein>
    <submittedName>
        <fullName evidence="1">Uncharacterized protein</fullName>
    </submittedName>
</protein>
<keyword evidence="2" id="KW-1185">Reference proteome</keyword>
<accession>A0A8X6UI78</accession>
<dbReference type="AlphaFoldDB" id="A0A8X6UI78"/>
<name>A0A8X6UI78_NEPPI</name>
<evidence type="ECO:0000313" key="1">
    <source>
        <dbReference type="EMBL" id="GFU23178.1"/>
    </source>
</evidence>
<dbReference type="Proteomes" id="UP000887013">
    <property type="component" value="Unassembled WGS sequence"/>
</dbReference>
<gene>
    <name evidence="1" type="ORF">NPIL_617651</name>
</gene>
<reference evidence="1" key="1">
    <citation type="submission" date="2020-08" db="EMBL/GenBank/DDBJ databases">
        <title>Multicomponent nature underlies the extraordinary mechanical properties of spider dragline silk.</title>
        <authorList>
            <person name="Kono N."/>
            <person name="Nakamura H."/>
            <person name="Mori M."/>
            <person name="Yoshida Y."/>
            <person name="Ohtoshi R."/>
            <person name="Malay A.D."/>
            <person name="Moran D.A.P."/>
            <person name="Tomita M."/>
            <person name="Numata K."/>
            <person name="Arakawa K."/>
        </authorList>
    </citation>
    <scope>NUCLEOTIDE SEQUENCE</scope>
</reference>
<proteinExistence type="predicted"/>
<organism evidence="1 2">
    <name type="scientific">Nephila pilipes</name>
    <name type="common">Giant wood spider</name>
    <name type="synonym">Nephila maculata</name>
    <dbReference type="NCBI Taxonomy" id="299642"/>
    <lineage>
        <taxon>Eukaryota</taxon>
        <taxon>Metazoa</taxon>
        <taxon>Ecdysozoa</taxon>
        <taxon>Arthropoda</taxon>
        <taxon>Chelicerata</taxon>
        <taxon>Arachnida</taxon>
        <taxon>Araneae</taxon>
        <taxon>Araneomorphae</taxon>
        <taxon>Entelegynae</taxon>
        <taxon>Araneoidea</taxon>
        <taxon>Nephilidae</taxon>
        <taxon>Nephila</taxon>
    </lineage>
</organism>
<evidence type="ECO:0000313" key="2">
    <source>
        <dbReference type="Proteomes" id="UP000887013"/>
    </source>
</evidence>